<accession>A0A6S7JPR8</accession>
<gene>
    <name evidence="1" type="ORF">PACLA_8A029675</name>
</gene>
<feature type="non-terminal residue" evidence="1">
    <location>
        <position position="1"/>
    </location>
</feature>
<dbReference type="Proteomes" id="UP001152795">
    <property type="component" value="Unassembled WGS sequence"/>
</dbReference>
<protein>
    <submittedName>
        <fullName evidence="1">Uncharacterized protein</fullName>
    </submittedName>
</protein>
<name>A0A6S7JPR8_PARCT</name>
<dbReference type="OrthoDB" id="28818at2759"/>
<comment type="caution">
    <text evidence="1">The sequence shown here is derived from an EMBL/GenBank/DDBJ whole genome shotgun (WGS) entry which is preliminary data.</text>
</comment>
<sequence length="115" mass="12839">RHPGKGLIAFGIPHLTPISLIFSTSSGQSINSPFDEFKATMESFVISTSTKFDALTSEIANLKQLIPPDQCIASLQAEIVNLKTENNDLRERNTNISYIMSDLRTKIKDVENEKR</sequence>
<dbReference type="AlphaFoldDB" id="A0A6S7JPR8"/>
<proteinExistence type="predicted"/>
<evidence type="ECO:0000313" key="1">
    <source>
        <dbReference type="EMBL" id="CAB4032991.1"/>
    </source>
</evidence>
<keyword evidence="2" id="KW-1185">Reference proteome</keyword>
<evidence type="ECO:0000313" key="2">
    <source>
        <dbReference type="Proteomes" id="UP001152795"/>
    </source>
</evidence>
<feature type="non-terminal residue" evidence="1">
    <location>
        <position position="115"/>
    </location>
</feature>
<dbReference type="EMBL" id="CACRXK020018864">
    <property type="protein sequence ID" value="CAB4032991.1"/>
    <property type="molecule type" value="Genomic_DNA"/>
</dbReference>
<reference evidence="1" key="1">
    <citation type="submission" date="2020-04" db="EMBL/GenBank/DDBJ databases">
        <authorList>
            <person name="Alioto T."/>
            <person name="Alioto T."/>
            <person name="Gomez Garrido J."/>
        </authorList>
    </citation>
    <scope>NUCLEOTIDE SEQUENCE</scope>
    <source>
        <strain evidence="1">A484AB</strain>
    </source>
</reference>
<organism evidence="1 2">
    <name type="scientific">Paramuricea clavata</name>
    <name type="common">Red gorgonian</name>
    <name type="synonym">Violescent sea-whip</name>
    <dbReference type="NCBI Taxonomy" id="317549"/>
    <lineage>
        <taxon>Eukaryota</taxon>
        <taxon>Metazoa</taxon>
        <taxon>Cnidaria</taxon>
        <taxon>Anthozoa</taxon>
        <taxon>Octocorallia</taxon>
        <taxon>Malacalcyonacea</taxon>
        <taxon>Plexauridae</taxon>
        <taxon>Paramuricea</taxon>
    </lineage>
</organism>